<sequence length="186" mass="20930">MQFRITHVWPRIEINAIPAQQRLEQIPARIEITTQPTKTEMVGEPFRVEINQYPCFAETGLKNVFDLTRDEAERAKQLVLEGIGRRAEEGDELAAIEHKGNPLAEQAEAVANPPPAEFNIAFIPQSRPEITVSGGKKLLIEPGKVEISFRPGQVIHDYQPGKVEIYLAQKPELQIEFIGSVVDIRK</sequence>
<dbReference type="AlphaFoldDB" id="A0A1T4QWV1"/>
<dbReference type="EMBL" id="FUXM01000022">
    <property type="protein sequence ID" value="SKA08116.1"/>
    <property type="molecule type" value="Genomic_DNA"/>
</dbReference>
<dbReference type="Pfam" id="PF20074">
    <property type="entry name" value="DUF6470"/>
    <property type="match status" value="1"/>
</dbReference>
<gene>
    <name evidence="1" type="ORF">SAMN02745885_01841</name>
</gene>
<protein>
    <submittedName>
        <fullName evidence="1">Uncharacterized protein</fullName>
    </submittedName>
</protein>
<dbReference type="InterPro" id="IPR045527">
    <property type="entry name" value="DUF6470"/>
</dbReference>
<evidence type="ECO:0000313" key="1">
    <source>
        <dbReference type="EMBL" id="SKA08116.1"/>
    </source>
</evidence>
<proteinExistence type="predicted"/>
<dbReference type="Proteomes" id="UP000189933">
    <property type="component" value="Unassembled WGS sequence"/>
</dbReference>
<keyword evidence="2" id="KW-1185">Reference proteome</keyword>
<reference evidence="2" key="1">
    <citation type="submission" date="2017-02" db="EMBL/GenBank/DDBJ databases">
        <authorList>
            <person name="Varghese N."/>
            <person name="Submissions S."/>
        </authorList>
    </citation>
    <scope>NUCLEOTIDE SEQUENCE [LARGE SCALE GENOMIC DNA]</scope>
    <source>
        <strain evidence="2">DSM 16521</strain>
    </source>
</reference>
<evidence type="ECO:0000313" key="2">
    <source>
        <dbReference type="Proteomes" id="UP000189933"/>
    </source>
</evidence>
<name>A0A1T4QWV1_9FIRM</name>
<dbReference type="RefSeq" id="WP_078665878.1">
    <property type="nucleotide sequence ID" value="NZ_FUXM01000022.1"/>
</dbReference>
<dbReference type="OrthoDB" id="2112831at2"/>
<accession>A0A1T4QWV1</accession>
<organism evidence="1 2">
    <name type="scientific">Carboxydocella sporoproducens DSM 16521</name>
    <dbReference type="NCBI Taxonomy" id="1121270"/>
    <lineage>
        <taxon>Bacteria</taxon>
        <taxon>Bacillati</taxon>
        <taxon>Bacillota</taxon>
        <taxon>Clostridia</taxon>
        <taxon>Eubacteriales</taxon>
        <taxon>Clostridiales Family XVI. Incertae Sedis</taxon>
        <taxon>Carboxydocella</taxon>
    </lineage>
</organism>